<dbReference type="OrthoDB" id="7042322at2759"/>
<reference evidence="2" key="1">
    <citation type="journal article" date="2021" name="IMA Fungus">
        <title>Genomic characterization of three marine fungi, including Emericellopsis atlantica sp. nov. with signatures of a generalist lifestyle and marine biomass degradation.</title>
        <authorList>
            <person name="Hagestad O.C."/>
            <person name="Hou L."/>
            <person name="Andersen J.H."/>
            <person name="Hansen E.H."/>
            <person name="Altermark B."/>
            <person name="Li C."/>
            <person name="Kuhnert E."/>
            <person name="Cox R.J."/>
            <person name="Crous P.W."/>
            <person name="Spatafora J.W."/>
            <person name="Lail K."/>
            <person name="Amirebrahimi M."/>
            <person name="Lipzen A."/>
            <person name="Pangilinan J."/>
            <person name="Andreopoulos W."/>
            <person name="Hayes R.D."/>
            <person name="Ng V."/>
            <person name="Grigoriev I.V."/>
            <person name="Jackson S.A."/>
            <person name="Sutton T.D.S."/>
            <person name="Dobson A.D.W."/>
            <person name="Rama T."/>
        </authorList>
    </citation>
    <scope>NUCLEOTIDE SEQUENCE</scope>
    <source>
        <strain evidence="2">TRa3180A</strain>
    </source>
</reference>
<dbReference type="Proteomes" id="UP000887226">
    <property type="component" value="Unassembled WGS sequence"/>
</dbReference>
<keyword evidence="2" id="KW-0808">Transferase</keyword>
<dbReference type="SUPFAM" id="SSF53383">
    <property type="entry name" value="PLP-dependent transferases"/>
    <property type="match status" value="1"/>
</dbReference>
<evidence type="ECO:0000313" key="2">
    <source>
        <dbReference type="EMBL" id="KAG9243172.1"/>
    </source>
</evidence>
<gene>
    <name evidence="2" type="ORF">BJ878DRAFT_424245</name>
</gene>
<dbReference type="InterPro" id="IPR004839">
    <property type="entry name" value="Aminotransferase_I/II_large"/>
</dbReference>
<feature type="domain" description="Aminotransferase class I/classII large" evidence="1">
    <location>
        <begin position="20"/>
        <end position="356"/>
    </location>
</feature>
<keyword evidence="3" id="KW-1185">Reference proteome</keyword>
<dbReference type="Gene3D" id="3.90.1150.10">
    <property type="entry name" value="Aspartate Aminotransferase, domain 1"/>
    <property type="match status" value="1"/>
</dbReference>
<sequence>MTSAINLQLGWPSPRLFNAEKLAEATKKTLLDSVNAGASLIYGPDLGYMPLRESIAQWLTSFYSPSSGAISTDRIVITGGASTNLASILQIFSDPNLTKCIWMAEPTYFLACTIFQDAGFAGKMKGVPENKYGIDVGFLRAALEQFESESKQQNGTPGGVKPANQYSKVYRHILYLTPTFSNPSAKTYSIPVRNQLISLAREYDILLISDDVYDFLRWTPEESKSGNAKLAAIPPRIVDLDRATTSTDSWGNSISNGSFSKIVAPGVRVGWAEATPKMILRLSQNGSTRSGGAPSHLTSTFIHHLLVSGDLQEHIDNVLIPTYASRYRLMMSTIKTHLEPLGVRITTGAPYMTPEDSSTVVPVGGFFTYIGFPAELPSADVIAKRAREDYALTFAYGEMFVVKGDETSVERSNADFGNGARLCWAWHESEVIEEGILRLAKLLKTMLG</sequence>
<evidence type="ECO:0000313" key="3">
    <source>
        <dbReference type="Proteomes" id="UP000887226"/>
    </source>
</evidence>
<dbReference type="PANTHER" id="PTHR42858:SF1">
    <property type="entry name" value="LD15494P"/>
    <property type="match status" value="1"/>
</dbReference>
<protein>
    <submittedName>
        <fullName evidence="2">Pyridoxal phosphate-dependent transferase</fullName>
    </submittedName>
</protein>
<organism evidence="2 3">
    <name type="scientific">Calycina marina</name>
    <dbReference type="NCBI Taxonomy" id="1763456"/>
    <lineage>
        <taxon>Eukaryota</taxon>
        <taxon>Fungi</taxon>
        <taxon>Dikarya</taxon>
        <taxon>Ascomycota</taxon>
        <taxon>Pezizomycotina</taxon>
        <taxon>Leotiomycetes</taxon>
        <taxon>Helotiales</taxon>
        <taxon>Pezizellaceae</taxon>
        <taxon>Calycina</taxon>
    </lineage>
</organism>
<accession>A0A9P7Z0N3</accession>
<dbReference type="EMBL" id="MU253999">
    <property type="protein sequence ID" value="KAG9243172.1"/>
    <property type="molecule type" value="Genomic_DNA"/>
</dbReference>
<dbReference type="GO" id="GO:0030170">
    <property type="term" value="F:pyridoxal phosphate binding"/>
    <property type="evidence" value="ECO:0007669"/>
    <property type="project" value="InterPro"/>
</dbReference>
<dbReference type="AlphaFoldDB" id="A0A9P7Z0N3"/>
<dbReference type="Pfam" id="PF00155">
    <property type="entry name" value="Aminotran_1_2"/>
    <property type="match status" value="1"/>
</dbReference>
<dbReference type="InterPro" id="IPR015424">
    <property type="entry name" value="PyrdxlP-dep_Trfase"/>
</dbReference>
<evidence type="ECO:0000259" key="1">
    <source>
        <dbReference type="Pfam" id="PF00155"/>
    </source>
</evidence>
<dbReference type="InterPro" id="IPR015422">
    <property type="entry name" value="PyrdxlP-dep_Trfase_small"/>
</dbReference>
<dbReference type="GO" id="GO:0047536">
    <property type="term" value="F:2-aminoadipate transaminase activity"/>
    <property type="evidence" value="ECO:0007669"/>
    <property type="project" value="TreeGrafter"/>
</dbReference>
<name>A0A9P7Z0N3_9HELO</name>
<dbReference type="FunFam" id="3.40.640.10:FF:000080">
    <property type="entry name" value="Aminotransferase, putative"/>
    <property type="match status" value="1"/>
</dbReference>
<comment type="caution">
    <text evidence="2">The sequence shown here is derived from an EMBL/GenBank/DDBJ whole genome shotgun (WGS) entry which is preliminary data.</text>
</comment>
<proteinExistence type="predicted"/>
<dbReference type="CDD" id="cd00609">
    <property type="entry name" value="AAT_like"/>
    <property type="match status" value="1"/>
</dbReference>
<dbReference type="Gene3D" id="3.40.640.10">
    <property type="entry name" value="Type I PLP-dependent aspartate aminotransferase-like (Major domain)"/>
    <property type="match status" value="1"/>
</dbReference>
<dbReference type="InterPro" id="IPR015421">
    <property type="entry name" value="PyrdxlP-dep_Trfase_major"/>
</dbReference>
<dbReference type="PANTHER" id="PTHR42858">
    <property type="entry name" value="AMINOTRANSFERASE"/>
    <property type="match status" value="1"/>
</dbReference>